<dbReference type="Proteomes" id="UP001596383">
    <property type="component" value="Unassembled WGS sequence"/>
</dbReference>
<feature type="non-terminal residue" evidence="1">
    <location>
        <position position="1"/>
    </location>
</feature>
<name>A0ABD5SV02_9EURY</name>
<gene>
    <name evidence="1" type="ORF">ACFQE6_28810</name>
</gene>
<evidence type="ECO:0000313" key="2">
    <source>
        <dbReference type="Proteomes" id="UP001596383"/>
    </source>
</evidence>
<evidence type="ECO:0000313" key="1">
    <source>
        <dbReference type="EMBL" id="MFC6768864.1"/>
    </source>
</evidence>
<keyword evidence="2" id="KW-1185">Reference proteome</keyword>
<dbReference type="Gene3D" id="1.20.1090.10">
    <property type="entry name" value="Dehydroquinate synthase-like - alpha domain"/>
    <property type="match status" value="1"/>
</dbReference>
<protein>
    <submittedName>
        <fullName evidence="1">NAD-dependent alcohol dehydrogenase</fullName>
    </submittedName>
</protein>
<accession>A0ABD5SV02</accession>
<reference evidence="1 2" key="1">
    <citation type="journal article" date="2019" name="Int. J. Syst. Evol. Microbiol.">
        <title>The Global Catalogue of Microorganisms (GCM) 10K type strain sequencing project: providing services to taxonomists for standard genome sequencing and annotation.</title>
        <authorList>
            <consortium name="The Broad Institute Genomics Platform"/>
            <consortium name="The Broad Institute Genome Sequencing Center for Infectious Disease"/>
            <person name="Wu L."/>
            <person name="Ma J."/>
        </authorList>
    </citation>
    <scope>NUCLEOTIDE SEQUENCE [LARGE SCALE GENOMIC DNA]</scope>
    <source>
        <strain evidence="1 2">LMG 29247</strain>
    </source>
</reference>
<dbReference type="EMBL" id="JBHSWV010000634">
    <property type="protein sequence ID" value="MFC6768864.1"/>
    <property type="molecule type" value="Genomic_DNA"/>
</dbReference>
<sequence>AVVEAVTEVRDGLGLPSRLRDVDGPEPEAFTAVAEAILNDAFMANAPPGLEPTVDEIEGVLERAW</sequence>
<proteinExistence type="predicted"/>
<organism evidence="1 2">
    <name type="scientific">Natrinema soli</name>
    <dbReference type="NCBI Taxonomy" id="1930624"/>
    <lineage>
        <taxon>Archaea</taxon>
        <taxon>Methanobacteriati</taxon>
        <taxon>Methanobacteriota</taxon>
        <taxon>Stenosarchaea group</taxon>
        <taxon>Halobacteria</taxon>
        <taxon>Halobacteriales</taxon>
        <taxon>Natrialbaceae</taxon>
        <taxon>Natrinema</taxon>
    </lineage>
</organism>
<dbReference type="AlphaFoldDB" id="A0ABD5SV02"/>
<comment type="caution">
    <text evidence="1">The sequence shown here is derived from an EMBL/GenBank/DDBJ whole genome shotgun (WGS) entry which is preliminary data.</text>
</comment>
<dbReference type="SUPFAM" id="SSF56796">
    <property type="entry name" value="Dehydroquinate synthase-like"/>
    <property type="match status" value="1"/>
</dbReference>